<evidence type="ECO:0000313" key="2">
    <source>
        <dbReference type="WBParaSite" id="nRc.2.0.1.t13125-RA"/>
    </source>
</evidence>
<organism evidence="1 2">
    <name type="scientific">Romanomermis culicivorax</name>
    <name type="common">Nematode worm</name>
    <dbReference type="NCBI Taxonomy" id="13658"/>
    <lineage>
        <taxon>Eukaryota</taxon>
        <taxon>Metazoa</taxon>
        <taxon>Ecdysozoa</taxon>
        <taxon>Nematoda</taxon>
        <taxon>Enoplea</taxon>
        <taxon>Dorylaimia</taxon>
        <taxon>Mermithida</taxon>
        <taxon>Mermithoidea</taxon>
        <taxon>Mermithidae</taxon>
        <taxon>Romanomermis</taxon>
    </lineage>
</organism>
<sequence>MPQYQGLETSPSPDMEAVSHVGDAFGQYDSNDVCKRIVAISNNIVDIGTVLTCLRRHVPQVKAKKARELIDEGWSQDT</sequence>
<dbReference type="WBParaSite" id="nRc.2.0.1.t13125-RA">
    <property type="protein sequence ID" value="nRc.2.0.1.t13125-RA"/>
    <property type="gene ID" value="nRc.2.0.1.g13125"/>
</dbReference>
<accession>A0A915IG75</accession>
<evidence type="ECO:0000313" key="1">
    <source>
        <dbReference type="Proteomes" id="UP000887565"/>
    </source>
</evidence>
<reference evidence="2" key="1">
    <citation type="submission" date="2022-11" db="UniProtKB">
        <authorList>
            <consortium name="WormBaseParasite"/>
        </authorList>
    </citation>
    <scope>IDENTIFICATION</scope>
</reference>
<dbReference type="AlphaFoldDB" id="A0A915IG75"/>
<keyword evidence="1" id="KW-1185">Reference proteome</keyword>
<name>A0A915IG75_ROMCU</name>
<protein>
    <submittedName>
        <fullName evidence="2">Uncharacterized protein</fullName>
    </submittedName>
</protein>
<dbReference type="Proteomes" id="UP000887565">
    <property type="component" value="Unplaced"/>
</dbReference>
<proteinExistence type="predicted"/>